<dbReference type="PROSITE" id="PS51900">
    <property type="entry name" value="CB"/>
    <property type="match status" value="1"/>
</dbReference>
<dbReference type="InterPro" id="IPR050808">
    <property type="entry name" value="Phage_Integrase"/>
</dbReference>
<dbReference type="PANTHER" id="PTHR30629:SF2">
    <property type="entry name" value="PROPHAGE INTEGRASE INTS-RELATED"/>
    <property type="match status" value="1"/>
</dbReference>
<dbReference type="InterPro" id="IPR004107">
    <property type="entry name" value="Integrase_SAM-like_N"/>
</dbReference>
<keyword evidence="9" id="KW-1185">Reference proteome</keyword>
<evidence type="ECO:0000259" key="6">
    <source>
        <dbReference type="PROSITE" id="PS51898"/>
    </source>
</evidence>
<evidence type="ECO:0000313" key="9">
    <source>
        <dbReference type="Proteomes" id="UP001527181"/>
    </source>
</evidence>
<dbReference type="Proteomes" id="UP001527181">
    <property type="component" value="Unassembled WGS sequence"/>
</dbReference>
<dbReference type="InterPro" id="IPR002104">
    <property type="entry name" value="Integrase_catalytic"/>
</dbReference>
<dbReference type="CDD" id="cd01189">
    <property type="entry name" value="INT_ICEBs1_C_like"/>
    <property type="match status" value="1"/>
</dbReference>
<dbReference type="Pfam" id="PF14659">
    <property type="entry name" value="Phage_int_SAM_3"/>
    <property type="match status" value="1"/>
</dbReference>
<comment type="similarity">
    <text evidence="1">Belongs to the 'phage' integrase family.</text>
</comment>
<protein>
    <submittedName>
        <fullName evidence="8">Site-specific integrase</fullName>
    </submittedName>
</protein>
<dbReference type="SUPFAM" id="SSF56349">
    <property type="entry name" value="DNA breaking-rejoining enzymes"/>
    <property type="match status" value="1"/>
</dbReference>
<dbReference type="InterPro" id="IPR013762">
    <property type="entry name" value="Integrase-like_cat_sf"/>
</dbReference>
<dbReference type="PANTHER" id="PTHR30629">
    <property type="entry name" value="PROPHAGE INTEGRASE"/>
    <property type="match status" value="1"/>
</dbReference>
<evidence type="ECO:0000313" key="8">
    <source>
        <dbReference type="EMBL" id="MCY9764244.1"/>
    </source>
</evidence>
<evidence type="ECO:0000256" key="5">
    <source>
        <dbReference type="PROSITE-ProRule" id="PRU01248"/>
    </source>
</evidence>
<evidence type="ECO:0000256" key="4">
    <source>
        <dbReference type="ARBA" id="ARBA00023172"/>
    </source>
</evidence>
<comment type="caution">
    <text evidence="8">The sequence shown here is derived from an EMBL/GenBank/DDBJ whole genome shotgun (WGS) entry which is preliminary data.</text>
</comment>
<dbReference type="Pfam" id="PF00589">
    <property type="entry name" value="Phage_integrase"/>
    <property type="match status" value="1"/>
</dbReference>
<feature type="domain" description="Tyr recombinase" evidence="6">
    <location>
        <begin position="183"/>
        <end position="386"/>
    </location>
</feature>
<dbReference type="InterPro" id="IPR010998">
    <property type="entry name" value="Integrase_recombinase_N"/>
</dbReference>
<feature type="domain" description="Core-binding (CB)" evidence="7">
    <location>
        <begin position="72"/>
        <end position="160"/>
    </location>
</feature>
<accession>A0ABT4H6J6</accession>
<evidence type="ECO:0000256" key="3">
    <source>
        <dbReference type="ARBA" id="ARBA00023125"/>
    </source>
</evidence>
<dbReference type="Gene3D" id="1.10.443.10">
    <property type="entry name" value="Intergrase catalytic core"/>
    <property type="match status" value="1"/>
</dbReference>
<proteinExistence type="inferred from homology"/>
<gene>
    <name evidence="8" type="ORF">M5X12_27430</name>
</gene>
<organism evidence="8 9">
    <name type="scientific">Paenibacillus alvei</name>
    <name type="common">Bacillus alvei</name>
    <dbReference type="NCBI Taxonomy" id="44250"/>
    <lineage>
        <taxon>Bacteria</taxon>
        <taxon>Bacillati</taxon>
        <taxon>Bacillota</taxon>
        <taxon>Bacilli</taxon>
        <taxon>Bacillales</taxon>
        <taxon>Paenibacillaceae</taxon>
        <taxon>Paenibacillus</taxon>
    </lineage>
</organism>
<dbReference type="PROSITE" id="PS51898">
    <property type="entry name" value="TYR_RECOMBINASE"/>
    <property type="match status" value="1"/>
</dbReference>
<keyword evidence="3 5" id="KW-0238">DNA-binding</keyword>
<dbReference type="GeneID" id="94492024"/>
<sequence>MATYEKRGKNSYRLTIEGGYLPDGTRERFRKSIKVDESLQKAPRKLKEYLYMEIAKFQAEVECGTYIAPEKMNFTQFTDEWKEKFVLKHLEYKSQENYLHHLEKRILPHFGSKKISTIKTMQIIDFLHNLKKLNDQSKPVGSATQAYVYRVLNSIFSKATEWKVISINPMDGVTKPKEPERNIDLNVYDDKELMLLFAALKNTEMWFQIVILLAVTTGMRRAEILGLDWKYINLKEGIISIRQSIPAFKDGQPVIKDPKTKGSKRNIAISSYVVQQLEIYKNEWNNMKNDNADIWEGTYGDLLFCNNMGFPFHPKTLTEKWRDFNNTIPDLKFIRFHDFRHTSASILIGEGAHAKTISNRLGHSKIGTTMDVYGHIIESVDRKTASIFDNVLFTDHGD</sequence>
<evidence type="ECO:0000256" key="2">
    <source>
        <dbReference type="ARBA" id="ARBA00022908"/>
    </source>
</evidence>
<dbReference type="Gene3D" id="1.10.150.130">
    <property type="match status" value="1"/>
</dbReference>
<reference evidence="8 9" key="1">
    <citation type="submission" date="2022-05" db="EMBL/GenBank/DDBJ databases">
        <title>Genome Sequencing of Bee-Associated Microbes.</title>
        <authorList>
            <person name="Dunlap C."/>
        </authorList>
    </citation>
    <scope>NUCLEOTIDE SEQUENCE [LARGE SCALE GENOMIC DNA]</scope>
    <source>
        <strain evidence="8 9">NRRL B-04010</strain>
    </source>
</reference>
<keyword evidence="2" id="KW-0229">DNA integration</keyword>
<dbReference type="EMBL" id="JAMDNP010000081">
    <property type="protein sequence ID" value="MCY9764244.1"/>
    <property type="molecule type" value="Genomic_DNA"/>
</dbReference>
<evidence type="ECO:0000259" key="7">
    <source>
        <dbReference type="PROSITE" id="PS51900"/>
    </source>
</evidence>
<name>A0ABT4H6J6_PAEAL</name>
<keyword evidence="4" id="KW-0233">DNA recombination</keyword>
<evidence type="ECO:0000256" key="1">
    <source>
        <dbReference type="ARBA" id="ARBA00008857"/>
    </source>
</evidence>
<dbReference type="InterPro" id="IPR044068">
    <property type="entry name" value="CB"/>
</dbReference>
<dbReference type="RefSeq" id="WP_005551765.1">
    <property type="nucleotide sequence ID" value="NZ_JAMDLX010000014.1"/>
</dbReference>
<dbReference type="InterPro" id="IPR011010">
    <property type="entry name" value="DNA_brk_join_enz"/>
</dbReference>